<keyword evidence="2" id="KW-1185">Reference proteome</keyword>
<evidence type="ECO:0000313" key="2">
    <source>
        <dbReference type="Proteomes" id="UP000287394"/>
    </source>
</evidence>
<name>A0A402D2Q3_9BACT</name>
<organism evidence="1 2">
    <name type="scientific">Capsulimonas corticalis</name>
    <dbReference type="NCBI Taxonomy" id="2219043"/>
    <lineage>
        <taxon>Bacteria</taxon>
        <taxon>Bacillati</taxon>
        <taxon>Armatimonadota</taxon>
        <taxon>Armatimonadia</taxon>
        <taxon>Capsulimonadales</taxon>
        <taxon>Capsulimonadaceae</taxon>
        <taxon>Capsulimonas</taxon>
    </lineage>
</organism>
<dbReference type="OrthoDB" id="9031517at2"/>
<reference evidence="1 2" key="1">
    <citation type="journal article" date="2019" name="Int. J. Syst. Evol. Microbiol.">
        <title>Capsulimonas corticalis gen. nov., sp. nov., an aerobic capsulated bacterium, of a novel bacterial order, Capsulimonadales ord. nov., of the class Armatimonadia of the phylum Armatimonadetes.</title>
        <authorList>
            <person name="Li J."/>
            <person name="Kudo C."/>
            <person name="Tonouchi A."/>
        </authorList>
    </citation>
    <scope>NUCLEOTIDE SEQUENCE [LARGE SCALE GENOMIC DNA]</scope>
    <source>
        <strain evidence="1 2">AX-7</strain>
    </source>
</reference>
<proteinExistence type="predicted"/>
<dbReference type="EMBL" id="AP025739">
    <property type="protein sequence ID" value="BDI29931.1"/>
    <property type="molecule type" value="Genomic_DNA"/>
</dbReference>
<protein>
    <submittedName>
        <fullName evidence="1">Uncharacterized protein</fullName>
    </submittedName>
</protein>
<sequence>MTPFLWRPGHGPDPPALERMQEAFPKPMRLMGEPWFMTENRKMYPELMTTLPKDLSPRDLIKYLDDITSGATSFGSLDGEWAEWFHYLLPRSILRHRLHGVFSDGLEEVLITALVTQYPGHIDGKYPGFDRDILTTLGQWIMAPDLWEGSNIRVGAFLHEIPYENYPWKWYEASSDLSATLFFCWKYLSPQEIDGWLESVFAIKDAHWCAQILVWLLGAQKVLSGEITQPVQFEEIEPNIDWFGSFYLKGHYEGDHRDPVIIPFLPQANIDAFQTALRKHVTEALFFEWLDAIAKVDYLQSELSTLPDSFAAAYLMR</sequence>
<dbReference type="Proteomes" id="UP000287394">
    <property type="component" value="Chromosome"/>
</dbReference>
<evidence type="ECO:0000313" key="1">
    <source>
        <dbReference type="EMBL" id="BDI29931.1"/>
    </source>
</evidence>
<dbReference type="AlphaFoldDB" id="A0A402D2Q3"/>
<gene>
    <name evidence="1" type="ORF">CCAX7_19820</name>
</gene>
<accession>A0A402D2Q3</accession>
<dbReference type="KEGG" id="ccot:CCAX7_19820"/>